<dbReference type="Gene3D" id="1.10.287.950">
    <property type="entry name" value="Methyl-accepting chemotaxis protein"/>
    <property type="match status" value="1"/>
</dbReference>
<keyword evidence="8" id="KW-0807">Transducer</keyword>
<feature type="domain" description="Methyl-accepting transducer" evidence="12">
    <location>
        <begin position="580"/>
        <end position="795"/>
    </location>
</feature>
<evidence type="ECO:0000256" key="5">
    <source>
        <dbReference type="ARBA" id="ARBA00022989"/>
    </source>
</evidence>
<dbReference type="SUPFAM" id="SSF103190">
    <property type="entry name" value="Sensory domain-like"/>
    <property type="match status" value="1"/>
</dbReference>
<feature type="domain" description="HAMP" evidence="13">
    <location>
        <begin position="393"/>
        <end position="445"/>
    </location>
</feature>
<protein>
    <submittedName>
        <fullName evidence="14">Methyl-accepting chemotaxis protein</fullName>
    </submittedName>
</protein>
<evidence type="ECO:0000256" key="9">
    <source>
        <dbReference type="SAM" id="Coils"/>
    </source>
</evidence>
<evidence type="ECO:0000256" key="1">
    <source>
        <dbReference type="ARBA" id="ARBA00004651"/>
    </source>
</evidence>
<feature type="compositionally biased region" description="Polar residues" evidence="10">
    <location>
        <begin position="624"/>
        <end position="641"/>
    </location>
</feature>
<evidence type="ECO:0000256" key="3">
    <source>
        <dbReference type="ARBA" id="ARBA00022500"/>
    </source>
</evidence>
<dbReference type="RefSeq" id="WP_078790396.1">
    <property type="nucleotide sequence ID" value="NZ_FUWR01000011.1"/>
</dbReference>
<evidence type="ECO:0000313" key="15">
    <source>
        <dbReference type="Proteomes" id="UP000190102"/>
    </source>
</evidence>
<dbReference type="Pfam" id="PF00015">
    <property type="entry name" value="MCPsignal"/>
    <property type="match status" value="1"/>
</dbReference>
<dbReference type="OrthoDB" id="5390881at2"/>
<dbReference type="InterPro" id="IPR029151">
    <property type="entry name" value="Sensor-like_sf"/>
</dbReference>
<dbReference type="Proteomes" id="UP000190102">
    <property type="component" value="Unassembled WGS sequence"/>
</dbReference>
<reference evidence="15" key="1">
    <citation type="submission" date="2017-02" db="EMBL/GenBank/DDBJ databases">
        <authorList>
            <person name="Varghese N."/>
            <person name="Submissions S."/>
        </authorList>
    </citation>
    <scope>NUCLEOTIDE SEQUENCE [LARGE SCALE GENOMIC DNA]</scope>
    <source>
        <strain evidence="15">ATCC BAA-34</strain>
    </source>
</reference>
<evidence type="ECO:0000256" key="2">
    <source>
        <dbReference type="ARBA" id="ARBA00022475"/>
    </source>
</evidence>
<dbReference type="Pfam" id="PF17202">
    <property type="entry name" value="sCache_3_3"/>
    <property type="match status" value="1"/>
</dbReference>
<proteinExistence type="inferred from homology"/>
<dbReference type="GO" id="GO:0004888">
    <property type="term" value="F:transmembrane signaling receptor activity"/>
    <property type="evidence" value="ECO:0007669"/>
    <property type="project" value="TreeGrafter"/>
</dbReference>
<evidence type="ECO:0000256" key="10">
    <source>
        <dbReference type="SAM" id="MobiDB-lite"/>
    </source>
</evidence>
<evidence type="ECO:0000256" key="11">
    <source>
        <dbReference type="SAM" id="Phobius"/>
    </source>
</evidence>
<comment type="subcellular location">
    <subcellularLocation>
        <location evidence="1">Cell membrane</location>
        <topology evidence="1">Multi-pass membrane protein</topology>
    </subcellularLocation>
</comment>
<dbReference type="GO" id="GO:0007165">
    <property type="term" value="P:signal transduction"/>
    <property type="evidence" value="ECO:0007669"/>
    <property type="project" value="UniProtKB-KW"/>
</dbReference>
<dbReference type="PANTHER" id="PTHR43531">
    <property type="entry name" value="PROTEIN ICFG"/>
    <property type="match status" value="1"/>
</dbReference>
<evidence type="ECO:0000259" key="12">
    <source>
        <dbReference type="PROSITE" id="PS50111"/>
    </source>
</evidence>
<feature type="domain" description="HAMP" evidence="13">
    <location>
        <begin position="484"/>
        <end position="536"/>
    </location>
</feature>
<dbReference type="PROSITE" id="PS50885">
    <property type="entry name" value="HAMP"/>
    <property type="match status" value="2"/>
</dbReference>
<evidence type="ECO:0000259" key="13">
    <source>
        <dbReference type="PROSITE" id="PS50885"/>
    </source>
</evidence>
<feature type="transmembrane region" description="Helical" evidence="11">
    <location>
        <begin position="176"/>
        <end position="202"/>
    </location>
</feature>
<dbReference type="SMART" id="SM00283">
    <property type="entry name" value="MA"/>
    <property type="match status" value="1"/>
</dbReference>
<keyword evidence="4 11" id="KW-0812">Transmembrane</keyword>
<dbReference type="InterPro" id="IPR004089">
    <property type="entry name" value="MCPsignal_dom"/>
</dbReference>
<feature type="compositionally biased region" description="Low complexity" evidence="10">
    <location>
        <begin position="606"/>
        <end position="623"/>
    </location>
</feature>
<dbReference type="InterPro" id="IPR033463">
    <property type="entry name" value="sCache_3"/>
</dbReference>
<dbReference type="Gene3D" id="1.20.120.1530">
    <property type="match status" value="2"/>
</dbReference>
<comment type="similarity">
    <text evidence="7">Belongs to the methyl-accepting chemotaxis (MCP) protein family.</text>
</comment>
<dbReference type="CDD" id="cd11386">
    <property type="entry name" value="MCP_signal"/>
    <property type="match status" value="1"/>
</dbReference>
<evidence type="ECO:0000256" key="4">
    <source>
        <dbReference type="ARBA" id="ARBA00022692"/>
    </source>
</evidence>
<dbReference type="Pfam" id="PF18947">
    <property type="entry name" value="HAMP_2"/>
    <property type="match status" value="3"/>
</dbReference>
<dbReference type="STRING" id="115783.SAMN02745119_02117"/>
<sequence>MFWRSLKTNTRLLIINNLVVICIIGALTTLTMYSVFVQIEKLAIANQESRMATLQELLGQKGTTFSVVDNKLLIGSYQINNNFEIPDKVKQLTGGTATIFMGDTRVSTNVLTKEGKRAIGTTLQGKARDAIFKDNKAFHGKTKILDTTYYTAYEPIRDNAGKTIGVLYVGIKQSEFFAPFIGLTIKLGVAALALIIICAILMSLSLRRFFGRYLGDDPVRISEIANQISQGNLSAALDTQKAPDGSIIASMAGMVTAIKALVTDANLLSEAAIAGKLATRADATRHKGDFHAIVAGVNGTLDAVIGPLNVAANYVDRISKGDIPPHITDSYNGDFNDIKNNLNGCIDAITHLVADANMLAKAAVEGKLSTRADASKHQGDFHTIVAGVNTTLDAVIGPLQVAADHLNRIAKGDIPPRITDNYNGDFNEIKNNLNLCIGAVNALVADANRLSDAAIAGKLATRADVSKHHGDFQKIVAGVNETLDAVIGPLNVAAEYVDRISKGDMPKLITDNYNGDFNDIKTNLNVLIEALHSITANAKQVAQGNLMVELRKRSDKDELMESLANMVDKLKEIVREVQAAADGVATGGQQLSATAQTLSQGATKQAASAEEISSSMEEMSSSIKQNADNASQTEKISNKSATDAREGGKAVNETVAAMKEIATKISIIEEIARQTNLLALNAAIEAARAGEHGKGFAVVASEVRKLAERSQTAAGEISELSGRSVQVAEAAGQMLTAILPDIQRTAELVQEISASSKEQDAGADQINRAIQQLDQVIQQNASAAEEMASTTEELAGQAEQLKSTIAFFSLNSTRQRALAYHPA</sequence>
<feature type="coiled-coil region" evidence="9">
    <location>
        <begin position="766"/>
        <end position="793"/>
    </location>
</feature>
<dbReference type="GO" id="GO:0006935">
    <property type="term" value="P:chemotaxis"/>
    <property type="evidence" value="ECO:0007669"/>
    <property type="project" value="UniProtKB-KW"/>
</dbReference>
<feature type="region of interest" description="Disordered" evidence="10">
    <location>
        <begin position="602"/>
        <end position="650"/>
    </location>
</feature>
<evidence type="ECO:0000313" key="14">
    <source>
        <dbReference type="EMBL" id="SJZ95819.1"/>
    </source>
</evidence>
<dbReference type="InterPro" id="IPR051310">
    <property type="entry name" value="MCP_chemotaxis"/>
</dbReference>
<dbReference type="SMART" id="SM00304">
    <property type="entry name" value="HAMP"/>
    <property type="match status" value="4"/>
</dbReference>
<evidence type="ECO:0000256" key="6">
    <source>
        <dbReference type="ARBA" id="ARBA00023136"/>
    </source>
</evidence>
<dbReference type="SUPFAM" id="SSF58104">
    <property type="entry name" value="Methyl-accepting chemotaxis protein (MCP) signaling domain"/>
    <property type="match status" value="1"/>
</dbReference>
<dbReference type="AlphaFoldDB" id="A0A1T4PWI7"/>
<dbReference type="PROSITE" id="PS50111">
    <property type="entry name" value="CHEMOTAXIS_TRANSDUC_2"/>
    <property type="match status" value="1"/>
</dbReference>
<organism evidence="14 15">
    <name type="scientific">Trichlorobacter thiogenes</name>
    <dbReference type="NCBI Taxonomy" id="115783"/>
    <lineage>
        <taxon>Bacteria</taxon>
        <taxon>Pseudomonadati</taxon>
        <taxon>Thermodesulfobacteriota</taxon>
        <taxon>Desulfuromonadia</taxon>
        <taxon>Geobacterales</taxon>
        <taxon>Geobacteraceae</taxon>
        <taxon>Trichlorobacter</taxon>
    </lineage>
</organism>
<dbReference type="FunFam" id="1.10.287.950:FF:000001">
    <property type="entry name" value="Methyl-accepting chemotaxis sensory transducer"/>
    <property type="match status" value="1"/>
</dbReference>
<keyword evidence="6 11" id="KW-0472">Membrane</keyword>
<dbReference type="InterPro" id="IPR003660">
    <property type="entry name" value="HAMP_dom"/>
</dbReference>
<dbReference type="EMBL" id="FUWR01000011">
    <property type="protein sequence ID" value="SJZ95819.1"/>
    <property type="molecule type" value="Genomic_DNA"/>
</dbReference>
<dbReference type="PANTHER" id="PTHR43531:SF11">
    <property type="entry name" value="METHYL-ACCEPTING CHEMOTAXIS PROTEIN 3"/>
    <property type="match status" value="1"/>
</dbReference>
<keyword evidence="9" id="KW-0175">Coiled coil</keyword>
<evidence type="ECO:0000256" key="7">
    <source>
        <dbReference type="ARBA" id="ARBA00029447"/>
    </source>
</evidence>
<keyword evidence="15" id="KW-1185">Reference proteome</keyword>
<keyword evidence="2" id="KW-1003">Cell membrane</keyword>
<dbReference type="GO" id="GO:0005886">
    <property type="term" value="C:plasma membrane"/>
    <property type="evidence" value="ECO:0007669"/>
    <property type="project" value="UniProtKB-SubCell"/>
</dbReference>
<evidence type="ECO:0000256" key="8">
    <source>
        <dbReference type="PROSITE-ProRule" id="PRU00284"/>
    </source>
</evidence>
<keyword evidence="3" id="KW-0145">Chemotaxis</keyword>
<accession>A0A1T4PWI7</accession>
<feature type="transmembrane region" description="Helical" evidence="11">
    <location>
        <begin position="12"/>
        <end position="36"/>
    </location>
</feature>
<name>A0A1T4PWI7_9BACT</name>
<keyword evidence="5 11" id="KW-1133">Transmembrane helix</keyword>
<gene>
    <name evidence="14" type="ORF">SAMN02745119_02117</name>
</gene>